<sequence length="69" mass="7320">MTVFSFVASNAPVTSWSGDVNNFIKYLTGNQGLPSSQYLITVEAGTEPFTNPAGVTSKLSVTEYSIAVN</sequence>
<gene>
    <name evidence="3" type="ORF">TWF788_010772</name>
</gene>
<dbReference type="Pfam" id="PF01670">
    <property type="entry name" value="Glyco_hydro_12"/>
    <property type="match status" value="1"/>
</dbReference>
<reference evidence="3 4" key="1">
    <citation type="submission" date="2019-06" db="EMBL/GenBank/DDBJ databases">
        <authorList>
            <person name="Palmer J.M."/>
        </authorList>
    </citation>
    <scope>NUCLEOTIDE SEQUENCE [LARGE SCALE GENOMIC DNA]</scope>
    <source>
        <strain evidence="3 4">TWF788</strain>
    </source>
</reference>
<dbReference type="GO" id="GO:0008810">
    <property type="term" value="F:cellulase activity"/>
    <property type="evidence" value="ECO:0007669"/>
    <property type="project" value="InterPro"/>
</dbReference>
<evidence type="ECO:0000256" key="2">
    <source>
        <dbReference type="RuleBase" id="RU361163"/>
    </source>
</evidence>
<dbReference type="InterPro" id="IPR013319">
    <property type="entry name" value="GH11/12"/>
</dbReference>
<dbReference type="Proteomes" id="UP000479691">
    <property type="component" value="Unassembled WGS sequence"/>
</dbReference>
<dbReference type="PANTHER" id="PTHR34002:SF9">
    <property type="entry name" value="XYLOGLUCAN-SPECIFIC ENDO-BETA-1,4-GLUCANASE A"/>
    <property type="match status" value="1"/>
</dbReference>
<name>A0A7C8PJL8_ORBOL</name>
<protein>
    <submittedName>
        <fullName evidence="3">Uncharacterized protein</fullName>
    </submittedName>
</protein>
<dbReference type="EMBL" id="JAABOE010000083">
    <property type="protein sequence ID" value="KAF3168906.1"/>
    <property type="molecule type" value="Genomic_DNA"/>
</dbReference>
<comment type="caution">
    <text evidence="3">The sequence shown here is derived from an EMBL/GenBank/DDBJ whole genome shotgun (WGS) entry which is preliminary data.</text>
</comment>
<organism evidence="3 4">
    <name type="scientific">Orbilia oligospora</name>
    <name type="common">Nematode-trapping fungus</name>
    <name type="synonym">Arthrobotrys oligospora</name>
    <dbReference type="NCBI Taxonomy" id="2813651"/>
    <lineage>
        <taxon>Eukaryota</taxon>
        <taxon>Fungi</taxon>
        <taxon>Dikarya</taxon>
        <taxon>Ascomycota</taxon>
        <taxon>Pezizomycotina</taxon>
        <taxon>Orbiliomycetes</taxon>
        <taxon>Orbiliales</taxon>
        <taxon>Orbiliaceae</taxon>
        <taxon>Orbilia</taxon>
    </lineage>
</organism>
<evidence type="ECO:0000313" key="3">
    <source>
        <dbReference type="EMBL" id="KAF3168906.1"/>
    </source>
</evidence>
<keyword evidence="2" id="KW-0326">Glycosidase</keyword>
<dbReference type="Gene3D" id="2.60.120.180">
    <property type="match status" value="1"/>
</dbReference>
<comment type="similarity">
    <text evidence="1 2">Belongs to the glycosyl hydrolase 12 (cellulase H) family.</text>
</comment>
<accession>A0A7C8PJL8</accession>
<dbReference type="PANTHER" id="PTHR34002">
    <property type="entry name" value="BLR1656 PROTEIN"/>
    <property type="match status" value="1"/>
</dbReference>
<dbReference type="GO" id="GO:0000272">
    <property type="term" value="P:polysaccharide catabolic process"/>
    <property type="evidence" value="ECO:0007669"/>
    <property type="project" value="UniProtKB-KW"/>
</dbReference>
<evidence type="ECO:0000256" key="1">
    <source>
        <dbReference type="ARBA" id="ARBA00005519"/>
    </source>
</evidence>
<dbReference type="SUPFAM" id="SSF49899">
    <property type="entry name" value="Concanavalin A-like lectins/glucanases"/>
    <property type="match status" value="1"/>
</dbReference>
<dbReference type="InterPro" id="IPR013320">
    <property type="entry name" value="ConA-like_dom_sf"/>
</dbReference>
<proteinExistence type="inferred from homology"/>
<keyword evidence="2" id="KW-0119">Carbohydrate metabolism</keyword>
<keyword evidence="2" id="KW-0624">Polysaccharide degradation</keyword>
<dbReference type="InterPro" id="IPR002594">
    <property type="entry name" value="GH12"/>
</dbReference>
<dbReference type="AlphaFoldDB" id="A0A7C8PJL8"/>
<keyword evidence="2" id="KW-0378">Hydrolase</keyword>
<evidence type="ECO:0000313" key="4">
    <source>
        <dbReference type="Proteomes" id="UP000479691"/>
    </source>
</evidence>